<feature type="compositionally biased region" description="Low complexity" evidence="2">
    <location>
        <begin position="9"/>
        <end position="34"/>
    </location>
</feature>
<feature type="region of interest" description="Disordered" evidence="2">
    <location>
        <begin position="1"/>
        <end position="34"/>
    </location>
</feature>
<feature type="compositionally biased region" description="Polar residues" evidence="2">
    <location>
        <begin position="191"/>
        <end position="211"/>
    </location>
</feature>
<feature type="region of interest" description="Disordered" evidence="2">
    <location>
        <begin position="191"/>
        <end position="253"/>
    </location>
</feature>
<feature type="coiled-coil region" evidence="1">
    <location>
        <begin position="340"/>
        <end position="367"/>
    </location>
</feature>
<feature type="compositionally biased region" description="Acidic residues" evidence="2">
    <location>
        <begin position="60"/>
        <end position="69"/>
    </location>
</feature>
<reference evidence="3" key="1">
    <citation type="journal article" date="2023" name="Nat. Commun.">
        <title>Diploid and tetraploid genomes of Acorus and the evolution of monocots.</title>
        <authorList>
            <person name="Ma L."/>
            <person name="Liu K.W."/>
            <person name="Li Z."/>
            <person name="Hsiao Y.Y."/>
            <person name="Qi Y."/>
            <person name="Fu T."/>
            <person name="Tang G.D."/>
            <person name="Zhang D."/>
            <person name="Sun W.H."/>
            <person name="Liu D.K."/>
            <person name="Li Y."/>
            <person name="Chen G.Z."/>
            <person name="Liu X.D."/>
            <person name="Liao X.Y."/>
            <person name="Jiang Y.T."/>
            <person name="Yu X."/>
            <person name="Hao Y."/>
            <person name="Huang J."/>
            <person name="Zhao X.W."/>
            <person name="Ke S."/>
            <person name="Chen Y.Y."/>
            <person name="Wu W.L."/>
            <person name="Hsu J.L."/>
            <person name="Lin Y.F."/>
            <person name="Huang M.D."/>
            <person name="Li C.Y."/>
            <person name="Huang L."/>
            <person name="Wang Z.W."/>
            <person name="Zhao X."/>
            <person name="Zhong W.Y."/>
            <person name="Peng D.H."/>
            <person name="Ahmad S."/>
            <person name="Lan S."/>
            <person name="Zhang J.S."/>
            <person name="Tsai W.C."/>
            <person name="Van de Peer Y."/>
            <person name="Liu Z.J."/>
        </authorList>
    </citation>
    <scope>NUCLEOTIDE SEQUENCE</scope>
    <source>
        <strain evidence="3">SCP</strain>
    </source>
</reference>
<name>A0AAV9ACR8_ACOGR</name>
<evidence type="ECO:0000313" key="4">
    <source>
        <dbReference type="Proteomes" id="UP001179952"/>
    </source>
</evidence>
<dbReference type="EMBL" id="JAUJYN010000010">
    <property type="protein sequence ID" value="KAK1261999.1"/>
    <property type="molecule type" value="Genomic_DNA"/>
</dbReference>
<accession>A0AAV9ACR8</accession>
<keyword evidence="1" id="KW-0175">Coiled coil</keyword>
<feature type="compositionally biased region" description="Polar residues" evidence="2">
    <location>
        <begin position="125"/>
        <end position="153"/>
    </location>
</feature>
<evidence type="ECO:0000256" key="2">
    <source>
        <dbReference type="SAM" id="MobiDB-lite"/>
    </source>
</evidence>
<proteinExistence type="predicted"/>
<gene>
    <name evidence="3" type="ORF">QJS04_geneDACA008983</name>
</gene>
<reference evidence="3" key="2">
    <citation type="submission" date="2023-06" db="EMBL/GenBank/DDBJ databases">
        <authorList>
            <person name="Ma L."/>
            <person name="Liu K.-W."/>
            <person name="Li Z."/>
            <person name="Hsiao Y.-Y."/>
            <person name="Qi Y."/>
            <person name="Fu T."/>
            <person name="Tang G."/>
            <person name="Zhang D."/>
            <person name="Sun W.-H."/>
            <person name="Liu D.-K."/>
            <person name="Li Y."/>
            <person name="Chen G.-Z."/>
            <person name="Liu X.-D."/>
            <person name="Liao X.-Y."/>
            <person name="Jiang Y.-T."/>
            <person name="Yu X."/>
            <person name="Hao Y."/>
            <person name="Huang J."/>
            <person name="Zhao X.-W."/>
            <person name="Ke S."/>
            <person name="Chen Y.-Y."/>
            <person name="Wu W.-L."/>
            <person name="Hsu J.-L."/>
            <person name="Lin Y.-F."/>
            <person name="Huang M.-D."/>
            <person name="Li C.-Y."/>
            <person name="Huang L."/>
            <person name="Wang Z.-W."/>
            <person name="Zhao X."/>
            <person name="Zhong W.-Y."/>
            <person name="Peng D.-H."/>
            <person name="Ahmad S."/>
            <person name="Lan S."/>
            <person name="Zhang J.-S."/>
            <person name="Tsai W.-C."/>
            <person name="Van De Peer Y."/>
            <person name="Liu Z.-J."/>
        </authorList>
    </citation>
    <scope>NUCLEOTIDE SEQUENCE</scope>
    <source>
        <strain evidence="3">SCP</strain>
        <tissue evidence="3">Leaves</tissue>
    </source>
</reference>
<dbReference type="PANTHER" id="PTHR47531:SF2">
    <property type="entry name" value="RING_U-BOX SUPERFAMILY PROTEIN"/>
    <property type="match status" value="1"/>
</dbReference>
<comment type="caution">
    <text evidence="3">The sequence shown here is derived from an EMBL/GenBank/DDBJ whole genome shotgun (WGS) entry which is preliminary data.</text>
</comment>
<feature type="region of interest" description="Disordered" evidence="2">
    <location>
        <begin position="50"/>
        <end position="153"/>
    </location>
</feature>
<sequence>MGSGGSKDAAAPVPATASAVSSCASSSSSSTVSRVVRWRGAKVFRSSCLGRPSVSSLTSDVEDEEESSPQDENGRTNDEICLEKTGTESFREKNKKQKKIKIPLPDLGPSGNSNVEHDGWCHEGVSQNDPAESSSSSVQAALDRSSNPLSRSRSCFGFIPDRIGFRLGRTTSLGSSSGVQPFFSANFSISNAGENSNRVDSTSRGSDANPSTDEDSTRIDAVLDEYAERSGTGYESIEPRRQGRRSGTQETLEGSIRFSRTLSVGRLRDRVLRRTSISEGLFGSMLEDGLVLYDGRGSGRQIVDGLTRNAASSYRDGEMTPISTVYGSVNDIHDYDSGILQSREARMRELREQRSAFIERRRRIRSQVRALQRLGSRFENLSGHERSCILSGQHRTGRCTCRTSNRVVNPEDGTSARASISRIVILAEALFEVLDEIHQQSVVLSSRPSVSSIGSIPAPKEVVERMPVKMYTKPHKNQSEDSAQVCPLCRGDVCRPDLSLMEKI</sequence>
<protein>
    <recommendedName>
        <fullName evidence="5">RING/U-box superfamily protein</fullName>
    </recommendedName>
</protein>
<dbReference type="AlphaFoldDB" id="A0AAV9ACR8"/>
<dbReference type="Proteomes" id="UP001179952">
    <property type="component" value="Unassembled WGS sequence"/>
</dbReference>
<keyword evidence="4" id="KW-1185">Reference proteome</keyword>
<dbReference type="PANTHER" id="PTHR47531">
    <property type="entry name" value="RING/U-BOX SUPERFAMILY PROTEIN"/>
    <property type="match status" value="1"/>
</dbReference>
<evidence type="ECO:0000256" key="1">
    <source>
        <dbReference type="SAM" id="Coils"/>
    </source>
</evidence>
<organism evidence="3 4">
    <name type="scientific">Acorus gramineus</name>
    <name type="common">Dwarf sweet flag</name>
    <dbReference type="NCBI Taxonomy" id="55184"/>
    <lineage>
        <taxon>Eukaryota</taxon>
        <taxon>Viridiplantae</taxon>
        <taxon>Streptophyta</taxon>
        <taxon>Embryophyta</taxon>
        <taxon>Tracheophyta</taxon>
        <taxon>Spermatophyta</taxon>
        <taxon>Magnoliopsida</taxon>
        <taxon>Liliopsida</taxon>
        <taxon>Acoraceae</taxon>
        <taxon>Acorus</taxon>
    </lineage>
</organism>
<evidence type="ECO:0008006" key="5">
    <source>
        <dbReference type="Google" id="ProtNLM"/>
    </source>
</evidence>
<evidence type="ECO:0000313" key="3">
    <source>
        <dbReference type="EMBL" id="KAK1261999.1"/>
    </source>
</evidence>
<dbReference type="PROSITE" id="PS51257">
    <property type="entry name" value="PROKAR_LIPOPROTEIN"/>
    <property type="match status" value="1"/>
</dbReference>
<feature type="compositionally biased region" description="Basic and acidic residues" evidence="2">
    <location>
        <begin position="72"/>
        <end position="92"/>
    </location>
</feature>